<gene>
    <name evidence="4" type="ORF">FC86_GL000024</name>
</gene>
<dbReference type="AlphaFoldDB" id="A0A0R2DKD4"/>
<dbReference type="RefSeq" id="WP_056974215.1">
    <property type="nucleotide sequence ID" value="NZ_AYZL01000008.1"/>
</dbReference>
<dbReference type="Gene3D" id="3.40.50.300">
    <property type="entry name" value="P-loop containing nucleotide triphosphate hydrolases"/>
    <property type="match status" value="2"/>
</dbReference>
<dbReference type="PROSITE" id="PS50893">
    <property type="entry name" value="ABC_TRANSPORTER_2"/>
    <property type="match status" value="2"/>
</dbReference>
<dbReference type="PATRIC" id="fig|1423744.4.peg.27"/>
<evidence type="ECO:0000259" key="3">
    <source>
        <dbReference type="PROSITE" id="PS50893"/>
    </source>
</evidence>
<evidence type="ECO:0000313" key="5">
    <source>
        <dbReference type="Proteomes" id="UP000051378"/>
    </source>
</evidence>
<dbReference type="CDD" id="cd03221">
    <property type="entry name" value="ABCF_EF-3"/>
    <property type="match status" value="2"/>
</dbReference>
<dbReference type="OrthoDB" id="9762369at2"/>
<dbReference type="Pfam" id="PF00005">
    <property type="entry name" value="ABC_tran"/>
    <property type="match status" value="2"/>
</dbReference>
<protein>
    <recommendedName>
        <fullName evidence="3">ABC transporter domain-containing protein</fullName>
    </recommendedName>
</protein>
<dbReference type="EMBL" id="AYZL01000008">
    <property type="protein sequence ID" value="KRN04576.1"/>
    <property type="molecule type" value="Genomic_DNA"/>
</dbReference>
<dbReference type="PROSITE" id="PS00211">
    <property type="entry name" value="ABC_TRANSPORTER_1"/>
    <property type="match status" value="2"/>
</dbReference>
<dbReference type="InterPro" id="IPR027417">
    <property type="entry name" value="P-loop_NTPase"/>
</dbReference>
<feature type="domain" description="ABC transporter" evidence="3">
    <location>
        <begin position="4"/>
        <end position="256"/>
    </location>
</feature>
<organism evidence="4 5">
    <name type="scientific">Holzapfeliella floricola DSM 23037 = JCM 16512</name>
    <dbReference type="NCBI Taxonomy" id="1423744"/>
    <lineage>
        <taxon>Bacteria</taxon>
        <taxon>Bacillati</taxon>
        <taxon>Bacillota</taxon>
        <taxon>Bacilli</taxon>
        <taxon>Lactobacillales</taxon>
        <taxon>Lactobacillaceae</taxon>
        <taxon>Holzapfeliella</taxon>
    </lineage>
</organism>
<dbReference type="InterPro" id="IPR032781">
    <property type="entry name" value="ABC_tran_Xtn"/>
</dbReference>
<dbReference type="GO" id="GO:0005524">
    <property type="term" value="F:ATP binding"/>
    <property type="evidence" value="ECO:0007669"/>
    <property type="project" value="UniProtKB-KW"/>
</dbReference>
<keyword evidence="1" id="KW-0547">Nucleotide-binding</keyword>
<dbReference type="SUPFAM" id="SSF52540">
    <property type="entry name" value="P-loop containing nucleoside triphosphate hydrolases"/>
    <property type="match status" value="2"/>
</dbReference>
<dbReference type="InterPro" id="IPR051309">
    <property type="entry name" value="ABCF_ATPase"/>
</dbReference>
<dbReference type="InterPro" id="IPR003593">
    <property type="entry name" value="AAA+_ATPase"/>
</dbReference>
<evidence type="ECO:0000313" key="4">
    <source>
        <dbReference type="EMBL" id="KRN04576.1"/>
    </source>
</evidence>
<reference evidence="4 5" key="1">
    <citation type="journal article" date="2015" name="Genome Announc.">
        <title>Expanding the biotechnology potential of lactobacilli through comparative genomics of 213 strains and associated genera.</title>
        <authorList>
            <person name="Sun Z."/>
            <person name="Harris H.M."/>
            <person name="McCann A."/>
            <person name="Guo C."/>
            <person name="Argimon S."/>
            <person name="Zhang W."/>
            <person name="Yang X."/>
            <person name="Jeffery I.B."/>
            <person name="Cooney J.C."/>
            <person name="Kagawa T.F."/>
            <person name="Liu W."/>
            <person name="Song Y."/>
            <person name="Salvetti E."/>
            <person name="Wrobel A."/>
            <person name="Rasinkangas P."/>
            <person name="Parkhill J."/>
            <person name="Rea M.C."/>
            <person name="O'Sullivan O."/>
            <person name="Ritari J."/>
            <person name="Douillard F.P."/>
            <person name="Paul Ross R."/>
            <person name="Yang R."/>
            <person name="Briner A.E."/>
            <person name="Felis G.E."/>
            <person name="de Vos W.M."/>
            <person name="Barrangou R."/>
            <person name="Klaenhammer T.R."/>
            <person name="Caufield P.W."/>
            <person name="Cui Y."/>
            <person name="Zhang H."/>
            <person name="O'Toole P.W."/>
        </authorList>
    </citation>
    <scope>NUCLEOTIDE SEQUENCE [LARGE SCALE GENOMIC DNA]</scope>
    <source>
        <strain evidence="4 5">DSM 23037</strain>
    </source>
</reference>
<evidence type="ECO:0000256" key="1">
    <source>
        <dbReference type="ARBA" id="ARBA00022741"/>
    </source>
</evidence>
<proteinExistence type="predicted"/>
<accession>A0A0R2DKD4</accession>
<evidence type="ECO:0000256" key="2">
    <source>
        <dbReference type="ARBA" id="ARBA00022840"/>
    </source>
</evidence>
<name>A0A0R2DKD4_9LACO</name>
<dbReference type="PANTHER" id="PTHR42855:SF2">
    <property type="entry name" value="DRUG RESISTANCE ABC TRANSPORTER,ATP-BINDING PROTEIN"/>
    <property type="match status" value="1"/>
</dbReference>
<keyword evidence="2" id="KW-0067">ATP-binding</keyword>
<dbReference type="GO" id="GO:0016887">
    <property type="term" value="F:ATP hydrolysis activity"/>
    <property type="evidence" value="ECO:0007669"/>
    <property type="project" value="InterPro"/>
</dbReference>
<dbReference type="Pfam" id="PF12848">
    <property type="entry name" value="ABC_tran_Xtn"/>
    <property type="match status" value="1"/>
</dbReference>
<dbReference type="PANTHER" id="PTHR42855">
    <property type="entry name" value="ABC TRANSPORTER ATP-BINDING SUBUNIT"/>
    <property type="match status" value="1"/>
</dbReference>
<dbReference type="SMART" id="SM00382">
    <property type="entry name" value="AAA"/>
    <property type="match status" value="2"/>
</dbReference>
<dbReference type="Proteomes" id="UP000051378">
    <property type="component" value="Unassembled WGS sequence"/>
</dbReference>
<dbReference type="STRING" id="1423744.FC86_GL000024"/>
<feature type="domain" description="ABC transporter" evidence="3">
    <location>
        <begin position="322"/>
        <end position="515"/>
    </location>
</feature>
<sequence>MAVLTINNLSHTFIDKEIYRETALQLNKEDHLGITGQNGVGKSTLIKILTGEMTPDEGEITWQKNLHIGYLDQYANLKPGQSVRQFLRTAFDWLYEQEQKMQGLYEQYATEMDDEYLEKAGKLQTLLEERGFYDIDTKIEVVASGLGIDAIGYEHDVSQLSGGQRSKLILAKLLLEHPDVLLLDEPTNYLDTNHIDWLSDFLNNFAGAFIVVSHDQDFLDKITNVIADIEFGKITKYTGSLEQAMKQKEANQITYMKAFENQQKHIEKTEAYIRKFKAGSRSKSAQSRQKQLNRLDRMTPPKFNKQANLEFDYQPISARILVNAANLKIGYDGKALVEHPFNFSVANGEIVAIKGFNGIGKSTLLKTLLNIIPEIDGDIELAHNVKINYFEQTLKWANKKDTPLQILQAQYPDQESKHLRQILARTGLTAQQVMSEVGTLSGGEQMKVKLASLMNQTSNLMFLDEPTNHLDTATKGALRRAIQDYEGGVIIVSHEADFFEGDWVDKVIDIEAMNK</sequence>
<dbReference type="FunFam" id="3.40.50.300:FF:000011">
    <property type="entry name" value="Putative ABC transporter ATP-binding component"/>
    <property type="match status" value="1"/>
</dbReference>
<keyword evidence="5" id="KW-1185">Reference proteome</keyword>
<dbReference type="InterPro" id="IPR003439">
    <property type="entry name" value="ABC_transporter-like_ATP-bd"/>
</dbReference>
<dbReference type="InterPro" id="IPR017871">
    <property type="entry name" value="ABC_transporter-like_CS"/>
</dbReference>
<comment type="caution">
    <text evidence="4">The sequence shown here is derived from an EMBL/GenBank/DDBJ whole genome shotgun (WGS) entry which is preliminary data.</text>
</comment>